<proteinExistence type="predicted"/>
<dbReference type="AlphaFoldDB" id="E3CYG1"/>
<keyword evidence="3" id="KW-1185">Reference proteome</keyword>
<evidence type="ECO:0000256" key="1">
    <source>
        <dbReference type="SAM" id="MobiDB-lite"/>
    </source>
</evidence>
<protein>
    <recommendedName>
        <fullName evidence="4">Uracil-DNA glycosylase superfamily</fullName>
    </recommendedName>
</protein>
<name>E3CYG1_9BACT</name>
<feature type="compositionally biased region" description="Low complexity" evidence="1">
    <location>
        <begin position="216"/>
        <end position="227"/>
    </location>
</feature>
<evidence type="ECO:0000313" key="2">
    <source>
        <dbReference type="EMBL" id="EFQ24543.1"/>
    </source>
</evidence>
<reference evidence="2 3" key="1">
    <citation type="journal article" date="2010" name="Stand. Genomic Sci.">
        <title>Non-contiguous finished genome sequence of Aminomonas paucivorans type strain (GLU-3).</title>
        <authorList>
            <person name="Pitluck S."/>
            <person name="Yasawong M."/>
            <person name="Held B."/>
            <person name="Lapidus A."/>
            <person name="Nolan M."/>
            <person name="Copeland A."/>
            <person name="Lucas S."/>
            <person name="Del Rio T.G."/>
            <person name="Tice H."/>
            <person name="Cheng J.F."/>
            <person name="Chertkov O."/>
            <person name="Goodwin L."/>
            <person name="Tapia R."/>
            <person name="Han C."/>
            <person name="Liolios K."/>
            <person name="Ivanova N."/>
            <person name="Mavromatis K."/>
            <person name="Ovchinnikova G."/>
            <person name="Pati A."/>
            <person name="Chen A."/>
            <person name="Palaniappan K."/>
            <person name="Land M."/>
            <person name="Hauser L."/>
            <person name="Chang Y.J."/>
            <person name="Jeffries C.D."/>
            <person name="Pukall R."/>
            <person name="Spring S."/>
            <person name="Rohde M."/>
            <person name="Sikorski J."/>
            <person name="Goker M."/>
            <person name="Woyke T."/>
            <person name="Bristow J."/>
            <person name="Eisen J.A."/>
            <person name="Markowitz V."/>
            <person name="Hugenholtz P."/>
            <person name="Kyrpides N.C."/>
            <person name="Klenk H.P."/>
        </authorList>
    </citation>
    <scope>NUCLEOTIDE SEQUENCE [LARGE SCALE GENOMIC DNA]</scope>
    <source>
        <strain evidence="2 3">DSM 12260</strain>
    </source>
</reference>
<dbReference type="STRING" id="584708.Apau_2132"/>
<dbReference type="SUPFAM" id="SSF52141">
    <property type="entry name" value="Uracil-DNA glycosylase-like"/>
    <property type="match status" value="1"/>
</dbReference>
<accession>E3CYG1</accession>
<gene>
    <name evidence="2" type="ORF">Apau_2132</name>
</gene>
<dbReference type="EMBL" id="CM001022">
    <property type="protein sequence ID" value="EFQ24543.1"/>
    <property type="molecule type" value="Genomic_DNA"/>
</dbReference>
<dbReference type="HOGENOM" id="CLU_1217749_0_0_0"/>
<dbReference type="eggNOG" id="COG1573">
    <property type="taxonomic scope" value="Bacteria"/>
</dbReference>
<evidence type="ECO:0008006" key="4">
    <source>
        <dbReference type="Google" id="ProtNLM"/>
    </source>
</evidence>
<dbReference type="OrthoDB" id="1648625at2"/>
<feature type="region of interest" description="Disordered" evidence="1">
    <location>
        <begin position="205"/>
        <end position="227"/>
    </location>
</feature>
<dbReference type="PaxDb" id="584708-Apau_2132"/>
<organism evidence="2 3">
    <name type="scientific">Aminomonas paucivorans DSM 12260</name>
    <dbReference type="NCBI Taxonomy" id="584708"/>
    <lineage>
        <taxon>Bacteria</taxon>
        <taxon>Thermotogati</taxon>
        <taxon>Synergistota</taxon>
        <taxon>Synergistia</taxon>
        <taxon>Synergistales</taxon>
        <taxon>Synergistaceae</taxon>
        <taxon>Aminomonas</taxon>
    </lineage>
</organism>
<dbReference type="InterPro" id="IPR036895">
    <property type="entry name" value="Uracil-DNA_glycosylase-like_sf"/>
</dbReference>
<dbReference type="Gene3D" id="3.40.470.10">
    <property type="entry name" value="Uracil-DNA glycosylase-like domain"/>
    <property type="match status" value="1"/>
</dbReference>
<dbReference type="Proteomes" id="UP000005096">
    <property type="component" value="Chromosome"/>
</dbReference>
<evidence type="ECO:0000313" key="3">
    <source>
        <dbReference type="Proteomes" id="UP000005096"/>
    </source>
</evidence>
<sequence>MALPDGWQCGGDACPGPGMSLISKEPGTIRVVLISETPPADPGDRYDAPGNPLHLRTTLEAFRDAGLDVGSLEDLRDVGIGCIYAVRCPKPKPAVPREVAEACSRFLEEELERLSEVKAYLLMGDVAIRGFNALAIRTQGTPAVPRGSTYRVRQGAFFYRVARVFPSYLQAGPCFYVEKSKRAMIAQDLREAMLLSGIPLGAGEQGASTGLPAPRPGAVGRPPRGVS</sequence>